<reference evidence="4" key="1">
    <citation type="submission" date="2021-01" db="EMBL/GenBank/DDBJ databases">
        <authorList>
            <consortium name="Genoscope - CEA"/>
            <person name="William W."/>
        </authorList>
    </citation>
    <scope>NUCLEOTIDE SEQUENCE</scope>
</reference>
<dbReference type="AlphaFoldDB" id="A0A8S1KUZ9"/>
<evidence type="ECO:0000256" key="1">
    <source>
        <dbReference type="ARBA" id="ARBA00023157"/>
    </source>
</evidence>
<dbReference type="Proteomes" id="UP000692954">
    <property type="component" value="Unassembled WGS sequence"/>
</dbReference>
<dbReference type="Pfam" id="PF01074">
    <property type="entry name" value="Glyco_hydro_38N"/>
    <property type="match status" value="1"/>
</dbReference>
<keyword evidence="5" id="KW-1185">Reference proteome</keyword>
<organism evidence="4 5">
    <name type="scientific">Paramecium sonneborni</name>
    <dbReference type="NCBI Taxonomy" id="65129"/>
    <lineage>
        <taxon>Eukaryota</taxon>
        <taxon>Sar</taxon>
        <taxon>Alveolata</taxon>
        <taxon>Ciliophora</taxon>
        <taxon>Intramacronucleata</taxon>
        <taxon>Oligohymenophorea</taxon>
        <taxon>Peniculida</taxon>
        <taxon>Parameciidae</taxon>
        <taxon>Paramecium</taxon>
    </lineage>
</organism>
<name>A0A8S1KUZ9_9CILI</name>
<evidence type="ECO:0000256" key="2">
    <source>
        <dbReference type="SAM" id="SignalP"/>
    </source>
</evidence>
<dbReference type="FunFam" id="3.20.110.10:FF:000013">
    <property type="entry name" value="Uncharacterized protein"/>
    <property type="match status" value="1"/>
</dbReference>
<proteinExistence type="predicted"/>
<keyword evidence="1" id="KW-1015">Disulfide bond</keyword>
<dbReference type="EMBL" id="CAJJDN010000013">
    <property type="protein sequence ID" value="CAD8059068.1"/>
    <property type="molecule type" value="Genomic_DNA"/>
</dbReference>
<dbReference type="InterPro" id="IPR015341">
    <property type="entry name" value="Glyco_hydro_38_cen"/>
</dbReference>
<comment type="caution">
    <text evidence="4">The sequence shown here is derived from an EMBL/GenBank/DDBJ whole genome shotgun (WGS) entry which is preliminary data.</text>
</comment>
<dbReference type="OrthoDB" id="441398at2759"/>
<dbReference type="InterPro" id="IPR011682">
    <property type="entry name" value="Glyco_hydro_38_C"/>
</dbReference>
<protein>
    <recommendedName>
        <fullName evidence="3">Glycoside hydrolase family 38 central domain-containing protein</fullName>
    </recommendedName>
</protein>
<dbReference type="GO" id="GO:0004559">
    <property type="term" value="F:alpha-mannosidase activity"/>
    <property type="evidence" value="ECO:0007669"/>
    <property type="project" value="InterPro"/>
</dbReference>
<dbReference type="InterPro" id="IPR050843">
    <property type="entry name" value="Glycosyl_Hydrlase_38"/>
</dbReference>
<feature type="signal peptide" evidence="2">
    <location>
        <begin position="1"/>
        <end position="15"/>
    </location>
</feature>
<dbReference type="PANTHER" id="PTHR11607:SF3">
    <property type="entry name" value="LYSOSOMAL ALPHA-MANNOSIDASE"/>
    <property type="match status" value="1"/>
</dbReference>
<feature type="domain" description="Glycoside hydrolase family 38 central" evidence="3">
    <location>
        <begin position="317"/>
        <end position="398"/>
    </location>
</feature>
<evidence type="ECO:0000313" key="4">
    <source>
        <dbReference type="EMBL" id="CAD8059068.1"/>
    </source>
</evidence>
<dbReference type="GO" id="GO:0006013">
    <property type="term" value="P:mannose metabolic process"/>
    <property type="evidence" value="ECO:0007669"/>
    <property type="project" value="InterPro"/>
</dbReference>
<gene>
    <name evidence="4" type="ORF">PSON_ATCC_30995.1.T0130035</name>
</gene>
<dbReference type="Pfam" id="PF09261">
    <property type="entry name" value="Alpha-mann_mid"/>
    <property type="match status" value="1"/>
</dbReference>
<dbReference type="InterPro" id="IPR000602">
    <property type="entry name" value="Glyco_hydro_38_N"/>
</dbReference>
<dbReference type="FunFam" id="1.20.1270.50:FF:000007">
    <property type="entry name" value="Cytosolic alpha-mannosidase"/>
    <property type="match status" value="1"/>
</dbReference>
<dbReference type="SMART" id="SM00872">
    <property type="entry name" value="Alpha-mann_mid"/>
    <property type="match status" value="1"/>
</dbReference>
<dbReference type="PANTHER" id="PTHR11607">
    <property type="entry name" value="ALPHA-MANNOSIDASE"/>
    <property type="match status" value="1"/>
</dbReference>
<dbReference type="FunFam" id="2.70.98.30:FF:000011">
    <property type="entry name" value="Uncharacterized protein"/>
    <property type="match status" value="1"/>
</dbReference>
<dbReference type="Pfam" id="PF07748">
    <property type="entry name" value="Glyco_hydro_38C"/>
    <property type="match status" value="1"/>
</dbReference>
<accession>A0A8S1KUZ9</accession>
<evidence type="ECO:0000259" key="3">
    <source>
        <dbReference type="SMART" id="SM00872"/>
    </source>
</evidence>
<feature type="chain" id="PRO_5035715702" description="Glycoside hydrolase family 38 central domain-containing protein" evidence="2">
    <location>
        <begin position="16"/>
        <end position="914"/>
    </location>
</feature>
<sequence length="914" mass="107300">MYILVCLLLLQQVEPNAIFFLPHSHDDVGWLDTVWNIYEFGPGVKNIISSYSEALLKDSERKFVQVETIYFKKWYEEQDIDTKQKIKQLILNRQLEFAAGGWSMNDEATTYYEDIIDSFTGGHTYLYEQFRVTPRVGWQIDPFGHSSTFAYISYMMGMDGQYFARIDQLDKSERLKNKNLEFIWNPKPGIEFFCHINYRHYSSPPGFDFDPLRSSPEIQDYQTTQKANQLLEYFGQQSTYYQGDTIVHTLGDDNEWSSAETYFKNIEKVIQNINKRNSTQKIQFSTPHQYLKILNQQMLSYSVKYDDFFPYSDNFQSYWTGYYTSRISFKGYVRQLSKEFQQIKTFLSKQISYENIKDEDELFQLLSEHNQNMGIVQHHDAITGTATQFVNDDYVKLLQQSSTLLEQYMRKHVSIITEQQLQYKNYEFYTCYYNKSISDCKQLDLWLTSNKTVLLALLMNSNRIVKLPVPNLHYKILDENNISLNYSLLCDNHDCALYFIIDQDKIQEIQFYKIIPQVDKHPPITKKIEIILNEDSDLSTILNNNTKTNHTFKLSYSYYKSSSDSRQPSGAYIFRPEGNLYPYGSIVHSSIHQDDIVTELIIKRSDVTTKIRKFKHLNNEYEIETHLNSLEFINKTGREVVMLIDTEIQNNNIFYTDSNGLDLQKRIVNYRETFNLVSSEPISQNYYPVTNMILLNQTNGQSVAVINDRSQGGTSLKQGQIELMIHRRIGTDDRRGVGEALKEDIDDPQCYKTNKCSTKKGISQTLLHHLTFFDSNHNPNQARKVQLRQDMIALKYFAEDFSSTFNFSKNKVIAQSYLDEIVVFDEESISKIRIEPQLQYFIVRIHNLQEVGIIDFNLPKSVQYFSTTMNGLMTIEEWQSSKLQWQTKNITKTQFISNEFQVQPLFISTFIIIR</sequence>
<evidence type="ECO:0000313" key="5">
    <source>
        <dbReference type="Proteomes" id="UP000692954"/>
    </source>
</evidence>
<keyword evidence="2" id="KW-0732">Signal</keyword>